<reference evidence="1" key="1">
    <citation type="submission" date="2021-08" db="EMBL/GenBank/DDBJ databases">
        <title>Genome of a novel bacterium of the phylum Verrucomicrobia, Oleiharenicola sp. KSB-15.</title>
        <authorList>
            <person name="Chung J.-H."/>
            <person name="Ahn J.-H."/>
            <person name="Yoon Y."/>
            <person name="Kim D.-Y."/>
            <person name="An S.-H."/>
            <person name="Park I."/>
            <person name="Yeon J."/>
        </authorList>
    </citation>
    <scope>NUCLEOTIDE SEQUENCE</scope>
    <source>
        <strain evidence="1">KSB-15</strain>
    </source>
</reference>
<name>A0A8F9TTY5_9BACT</name>
<dbReference type="Proteomes" id="UP000825051">
    <property type="component" value="Chromosome"/>
</dbReference>
<organism evidence="1 2">
    <name type="scientific">Horticoccus luteus</name>
    <dbReference type="NCBI Taxonomy" id="2862869"/>
    <lineage>
        <taxon>Bacteria</taxon>
        <taxon>Pseudomonadati</taxon>
        <taxon>Verrucomicrobiota</taxon>
        <taxon>Opitutia</taxon>
        <taxon>Opitutales</taxon>
        <taxon>Opitutaceae</taxon>
        <taxon>Horticoccus</taxon>
    </lineage>
</organism>
<proteinExistence type="predicted"/>
<keyword evidence="2" id="KW-1185">Reference proteome</keyword>
<dbReference type="KEGG" id="ole:K0B96_17060"/>
<dbReference type="AlphaFoldDB" id="A0A8F9TTY5"/>
<evidence type="ECO:0000313" key="2">
    <source>
        <dbReference type="Proteomes" id="UP000825051"/>
    </source>
</evidence>
<sequence>MKVSFTAKEYERLLELMWLGMQVAGGGEEDDAPPARYAELEQKMYELATPLGCARSVADGGDGALVASEELEEGPARQKLEDFLDDVFWQELVHRLAERDLLAELGATKLAEEFSEDEHERLSALEDRYWREFEEHGIDHLVLLRGGRG</sequence>
<dbReference type="EMBL" id="CP080507">
    <property type="protein sequence ID" value="QYM78990.1"/>
    <property type="molecule type" value="Genomic_DNA"/>
</dbReference>
<evidence type="ECO:0000313" key="1">
    <source>
        <dbReference type="EMBL" id="QYM78990.1"/>
    </source>
</evidence>
<protein>
    <submittedName>
        <fullName evidence="1">Uncharacterized protein</fullName>
    </submittedName>
</protein>
<accession>A0A8F9TTY5</accession>
<dbReference type="RefSeq" id="WP_220162255.1">
    <property type="nucleotide sequence ID" value="NZ_CP080507.1"/>
</dbReference>
<gene>
    <name evidence="1" type="ORF">K0B96_17060</name>
</gene>